<proteinExistence type="predicted"/>
<evidence type="ECO:0000313" key="2">
    <source>
        <dbReference type="Proteomes" id="UP000308267"/>
    </source>
</evidence>
<sequence length="234" mass="25207">MSLSPPAGPGPFKKYSALLLLTPQPAQNSCSKDLADGTKALTHRVTIHKVACSSPQAPESVRQLRRLSQKYAENISPAQAEASSGTKDIITRGLHFTLENPKQIAISFRMLGCPSSSSDQKSPLIILEKPICHTSATRLSHNSSAPNTESNSGHQLQYGCCLSGRLSSHLPPKPRHVKLFFRSTKSFSPIPGEGTNSNTTIECLFHVPDLSTTYRKGHLSSKPVGASQHSQPSS</sequence>
<accession>A0A4S2LQR4</accession>
<name>A0A4S2LQR4_OPIFE</name>
<evidence type="ECO:0000313" key="1">
    <source>
        <dbReference type="EMBL" id="TGZ66095.1"/>
    </source>
</evidence>
<gene>
    <name evidence="1" type="ORF">CRM22_005541</name>
</gene>
<organism evidence="1 2">
    <name type="scientific">Opisthorchis felineus</name>
    <dbReference type="NCBI Taxonomy" id="147828"/>
    <lineage>
        <taxon>Eukaryota</taxon>
        <taxon>Metazoa</taxon>
        <taxon>Spiralia</taxon>
        <taxon>Lophotrochozoa</taxon>
        <taxon>Platyhelminthes</taxon>
        <taxon>Trematoda</taxon>
        <taxon>Digenea</taxon>
        <taxon>Opisthorchiida</taxon>
        <taxon>Opisthorchiata</taxon>
        <taxon>Opisthorchiidae</taxon>
        <taxon>Opisthorchis</taxon>
    </lineage>
</organism>
<comment type="caution">
    <text evidence="1">The sequence shown here is derived from an EMBL/GenBank/DDBJ whole genome shotgun (WGS) entry which is preliminary data.</text>
</comment>
<protein>
    <submittedName>
        <fullName evidence="1">Uncharacterized protein</fullName>
    </submittedName>
</protein>
<keyword evidence="2" id="KW-1185">Reference proteome</keyword>
<reference evidence="1 2" key="1">
    <citation type="journal article" date="2019" name="BMC Genomics">
        <title>New insights from Opisthorchis felineus genome: update on genomics of the epidemiologically important liver flukes.</title>
        <authorList>
            <person name="Ershov N.I."/>
            <person name="Mordvinov V.A."/>
            <person name="Prokhortchouk E.B."/>
            <person name="Pakharukova M.Y."/>
            <person name="Gunbin K.V."/>
            <person name="Ustyantsev K."/>
            <person name="Genaev M.A."/>
            <person name="Blinov A.G."/>
            <person name="Mazur A."/>
            <person name="Boulygina E."/>
            <person name="Tsygankova S."/>
            <person name="Khrameeva E."/>
            <person name="Chekanov N."/>
            <person name="Fan G."/>
            <person name="Xiao A."/>
            <person name="Zhang H."/>
            <person name="Xu X."/>
            <person name="Yang H."/>
            <person name="Solovyev V."/>
            <person name="Lee S.M."/>
            <person name="Liu X."/>
            <person name="Afonnikov D.A."/>
            <person name="Skryabin K.G."/>
        </authorList>
    </citation>
    <scope>NUCLEOTIDE SEQUENCE [LARGE SCALE GENOMIC DNA]</scope>
    <source>
        <strain evidence="1">AK-0245</strain>
        <tissue evidence="1">Whole organism</tissue>
    </source>
</reference>
<dbReference type="AlphaFoldDB" id="A0A4S2LQR4"/>
<dbReference type="EMBL" id="SJOL01006467">
    <property type="protein sequence ID" value="TGZ66095.1"/>
    <property type="molecule type" value="Genomic_DNA"/>
</dbReference>
<dbReference type="Proteomes" id="UP000308267">
    <property type="component" value="Unassembled WGS sequence"/>
</dbReference>